<evidence type="ECO:0000256" key="2">
    <source>
        <dbReference type="SAM" id="Phobius"/>
    </source>
</evidence>
<sequence>MKFRELPNQWKKKIVVLSSISVLFLILLVSFNVFLYGLRAENAKQREKLVKKDSDLIGERIDIQREGKPAVKANLYLPDNWGDGRLPVVFNIHGGGFVGGDADALDTQSDRLAKEWNAVVVSINYTKADVKPIAYGSEEIRDAVLYFAKHAETYGVDPAKFTLMGYSAGAYYAADSTRLLQKEGFRMASLVLCYPWTTGLKVDKLAKDFPPALFVLAGKDPISQKAKSFVKAMESAGLDVEVLEYKNAVHSFIESNNPEGSMESSVDMSEVINPEQKSLAREAEAAIGQWVKRRASEAQ</sequence>
<evidence type="ECO:0000313" key="5">
    <source>
        <dbReference type="Proteomes" id="UP000782880"/>
    </source>
</evidence>
<name>A0A921LQB9_9FIRM</name>
<reference evidence="4" key="2">
    <citation type="submission" date="2021-09" db="EMBL/GenBank/DDBJ databases">
        <authorList>
            <person name="Gilroy R."/>
        </authorList>
    </citation>
    <scope>NUCLEOTIDE SEQUENCE</scope>
    <source>
        <strain evidence="4">ChiBcec21-2208</strain>
    </source>
</reference>
<gene>
    <name evidence="4" type="ORF">K8V20_03845</name>
</gene>
<dbReference type="Pfam" id="PF07859">
    <property type="entry name" value="Abhydrolase_3"/>
    <property type="match status" value="2"/>
</dbReference>
<dbReference type="InterPro" id="IPR050300">
    <property type="entry name" value="GDXG_lipolytic_enzyme"/>
</dbReference>
<dbReference type="PANTHER" id="PTHR48081">
    <property type="entry name" value="AB HYDROLASE SUPERFAMILY PROTEIN C4A8.06C"/>
    <property type="match status" value="1"/>
</dbReference>
<feature type="domain" description="Alpha/beta hydrolase fold-3" evidence="3">
    <location>
        <begin position="89"/>
        <end position="198"/>
    </location>
</feature>
<organism evidence="4 5">
    <name type="scientific">Subdoligranulum variabile</name>
    <dbReference type="NCBI Taxonomy" id="214851"/>
    <lineage>
        <taxon>Bacteria</taxon>
        <taxon>Bacillati</taxon>
        <taxon>Bacillota</taxon>
        <taxon>Clostridia</taxon>
        <taxon>Eubacteriales</taxon>
        <taxon>Oscillospiraceae</taxon>
        <taxon>Subdoligranulum</taxon>
    </lineage>
</organism>
<dbReference type="Proteomes" id="UP000782880">
    <property type="component" value="Unassembled WGS sequence"/>
</dbReference>
<dbReference type="InterPro" id="IPR013094">
    <property type="entry name" value="AB_hydrolase_3"/>
</dbReference>
<dbReference type="EMBL" id="DYVE01000097">
    <property type="protein sequence ID" value="HJG27763.1"/>
    <property type="molecule type" value="Genomic_DNA"/>
</dbReference>
<keyword evidence="2" id="KW-0812">Transmembrane</keyword>
<keyword evidence="2" id="KW-0472">Membrane</keyword>
<dbReference type="Gene3D" id="3.40.50.1820">
    <property type="entry name" value="alpha/beta hydrolase"/>
    <property type="match status" value="1"/>
</dbReference>
<dbReference type="AlphaFoldDB" id="A0A921LQB9"/>
<proteinExistence type="predicted"/>
<evidence type="ECO:0000259" key="3">
    <source>
        <dbReference type="Pfam" id="PF07859"/>
    </source>
</evidence>
<keyword evidence="1 4" id="KW-0378">Hydrolase</keyword>
<dbReference type="GO" id="GO:0016787">
    <property type="term" value="F:hydrolase activity"/>
    <property type="evidence" value="ECO:0007669"/>
    <property type="project" value="UniProtKB-KW"/>
</dbReference>
<keyword evidence="2" id="KW-1133">Transmembrane helix</keyword>
<dbReference type="SUPFAM" id="SSF53474">
    <property type="entry name" value="alpha/beta-Hydrolases"/>
    <property type="match status" value="1"/>
</dbReference>
<feature type="transmembrane region" description="Helical" evidence="2">
    <location>
        <begin position="14"/>
        <end position="38"/>
    </location>
</feature>
<feature type="domain" description="Alpha/beta hydrolase fold-3" evidence="3">
    <location>
        <begin position="206"/>
        <end position="253"/>
    </location>
</feature>
<protein>
    <submittedName>
        <fullName evidence="4">Alpha/beta hydrolase</fullName>
    </submittedName>
</protein>
<reference evidence="4" key="1">
    <citation type="journal article" date="2021" name="PeerJ">
        <title>Extensive microbial diversity within the chicken gut microbiome revealed by metagenomics and culture.</title>
        <authorList>
            <person name="Gilroy R."/>
            <person name="Ravi A."/>
            <person name="Getino M."/>
            <person name="Pursley I."/>
            <person name="Horton D.L."/>
            <person name="Alikhan N.F."/>
            <person name="Baker D."/>
            <person name="Gharbi K."/>
            <person name="Hall N."/>
            <person name="Watson M."/>
            <person name="Adriaenssens E.M."/>
            <person name="Foster-Nyarko E."/>
            <person name="Jarju S."/>
            <person name="Secka A."/>
            <person name="Antonio M."/>
            <person name="Oren A."/>
            <person name="Chaudhuri R.R."/>
            <person name="La Ragione R."/>
            <person name="Hildebrand F."/>
            <person name="Pallen M.J."/>
        </authorList>
    </citation>
    <scope>NUCLEOTIDE SEQUENCE</scope>
    <source>
        <strain evidence="4">ChiBcec21-2208</strain>
    </source>
</reference>
<comment type="caution">
    <text evidence="4">The sequence shown here is derived from an EMBL/GenBank/DDBJ whole genome shotgun (WGS) entry which is preliminary data.</text>
</comment>
<dbReference type="InterPro" id="IPR029058">
    <property type="entry name" value="AB_hydrolase_fold"/>
</dbReference>
<accession>A0A921LQB9</accession>
<evidence type="ECO:0000256" key="1">
    <source>
        <dbReference type="ARBA" id="ARBA00022801"/>
    </source>
</evidence>
<evidence type="ECO:0000313" key="4">
    <source>
        <dbReference type="EMBL" id="HJG27763.1"/>
    </source>
</evidence>